<feature type="compositionally biased region" description="Polar residues" evidence="1">
    <location>
        <begin position="68"/>
        <end position="90"/>
    </location>
</feature>
<evidence type="ECO:0000313" key="3">
    <source>
        <dbReference type="Proteomes" id="UP000016931"/>
    </source>
</evidence>
<feature type="region of interest" description="Disordered" evidence="1">
    <location>
        <begin position="612"/>
        <end position="654"/>
    </location>
</feature>
<feature type="compositionally biased region" description="Polar residues" evidence="1">
    <location>
        <begin position="539"/>
        <end position="569"/>
    </location>
</feature>
<feature type="region of interest" description="Disordered" evidence="1">
    <location>
        <begin position="1003"/>
        <end position="1125"/>
    </location>
</feature>
<name>N1QFT1_SPHMS</name>
<dbReference type="GeneID" id="27898720"/>
<feature type="compositionally biased region" description="Basic and acidic residues" evidence="1">
    <location>
        <begin position="1019"/>
        <end position="1036"/>
    </location>
</feature>
<feature type="region of interest" description="Disordered" evidence="1">
    <location>
        <begin position="68"/>
        <end position="101"/>
    </location>
</feature>
<evidence type="ECO:0000313" key="2">
    <source>
        <dbReference type="EMBL" id="EMF09378.1"/>
    </source>
</evidence>
<evidence type="ECO:0000256" key="1">
    <source>
        <dbReference type="SAM" id="MobiDB-lite"/>
    </source>
</evidence>
<feature type="compositionally biased region" description="Polar residues" evidence="1">
    <location>
        <begin position="753"/>
        <end position="780"/>
    </location>
</feature>
<feature type="region of interest" description="Disordered" evidence="1">
    <location>
        <begin position="527"/>
        <end position="581"/>
    </location>
</feature>
<dbReference type="Proteomes" id="UP000016931">
    <property type="component" value="Unassembled WGS sequence"/>
</dbReference>
<dbReference type="EMBL" id="KB456269">
    <property type="protein sequence ID" value="EMF09378.1"/>
    <property type="molecule type" value="Genomic_DNA"/>
</dbReference>
<reference evidence="2 3" key="1">
    <citation type="journal article" date="2012" name="PLoS Pathog.">
        <title>Diverse lifestyles and strategies of plant pathogenesis encoded in the genomes of eighteen Dothideomycetes fungi.</title>
        <authorList>
            <person name="Ohm R.A."/>
            <person name="Feau N."/>
            <person name="Henrissat B."/>
            <person name="Schoch C.L."/>
            <person name="Horwitz B.A."/>
            <person name="Barry K.W."/>
            <person name="Condon B.J."/>
            <person name="Copeland A.C."/>
            <person name="Dhillon B."/>
            <person name="Glaser F."/>
            <person name="Hesse C.N."/>
            <person name="Kosti I."/>
            <person name="LaButti K."/>
            <person name="Lindquist E.A."/>
            <person name="Lucas S."/>
            <person name="Salamov A.A."/>
            <person name="Bradshaw R.E."/>
            <person name="Ciuffetti L."/>
            <person name="Hamelin R.C."/>
            <person name="Kema G.H.J."/>
            <person name="Lawrence C."/>
            <person name="Scott J.A."/>
            <person name="Spatafora J.W."/>
            <person name="Turgeon B.G."/>
            <person name="de Wit P.J.G.M."/>
            <person name="Zhong S."/>
            <person name="Goodwin S.B."/>
            <person name="Grigoriev I.V."/>
        </authorList>
    </citation>
    <scope>NUCLEOTIDE SEQUENCE [LARGE SCALE GENOMIC DNA]</scope>
    <source>
        <strain evidence="2 3">SO2202</strain>
    </source>
</reference>
<proteinExistence type="predicted"/>
<organism evidence="2 3">
    <name type="scientific">Sphaerulina musiva (strain SO2202)</name>
    <name type="common">Poplar stem canker fungus</name>
    <name type="synonym">Septoria musiva</name>
    <dbReference type="NCBI Taxonomy" id="692275"/>
    <lineage>
        <taxon>Eukaryota</taxon>
        <taxon>Fungi</taxon>
        <taxon>Dikarya</taxon>
        <taxon>Ascomycota</taxon>
        <taxon>Pezizomycotina</taxon>
        <taxon>Dothideomycetes</taxon>
        <taxon>Dothideomycetidae</taxon>
        <taxon>Mycosphaerellales</taxon>
        <taxon>Mycosphaerellaceae</taxon>
        <taxon>Sphaerulina</taxon>
    </lineage>
</organism>
<keyword evidence="3" id="KW-1185">Reference proteome</keyword>
<protein>
    <submittedName>
        <fullName evidence="2">Uncharacterized protein</fullName>
    </submittedName>
</protein>
<feature type="compositionally biased region" description="Polar residues" evidence="1">
    <location>
        <begin position="687"/>
        <end position="700"/>
    </location>
</feature>
<dbReference type="eggNOG" id="ENOG502SRWN">
    <property type="taxonomic scope" value="Eukaryota"/>
</dbReference>
<sequence length="1125" mass="121334">MQNEILDAQERASELAWRAEGNMNDLKFLLEAGGTWSNGEVTITDYRLIEHVLKISRSFAARSYRGRQSTASSLRVPSNASHNENSSVSSRGAFLPPDSHVTQPEVLSDIVPNGQVLRFRPRRSPTPSLKRAAVEAIVKSHGSPNHMRVTAGGRIVPSEQSPLCQPRYGYSAIKMNGRLIKFAPNGRFGNRPQELEHATDQNGQVVEDMHGNYFQIVNHKILPLQTRPDGSMELHMAASNINMSQQQALPPHAPSMPPFRPAGQSAEPIVKNSVVVPEPSPAMQIKVLKAEHKRYEDEMRQLSQTEAVRGREMSQHDRNRLITRRRQLVTEADQVRRRIKELESRPPQDAPTSPRAMQGKHSMPTAGRGRGNFQPMLQGPLTNVGAPQKYGPSLNGPSPSFVPQFGATISPEEGFTNAWAVPPNGIFMPPPPFDGAMAGPLPNMMPLTGALAPVHSEIPQCDGARSLADHGVDSPDRSRAISIKAPEGKSGLRSVLNPMSPVYKPSMADDQKMAAPAAQRRVVTPLSPMQKPAAPVPSAVNSSIATDETVSPSKRDTLVQSSSVASFGTSDFFPDNPREYSARPYAYENSKDRENDNPQDDADAITPVREAWKSSAPDTGNRNDPAAPPGTPIYYSATTTHAPQPAKAESSDLRHTHADIADRQSHNISPKSRREFVLGQENGGQDGNPTFSSPPEDTSSQNCVMVGSLQEKSGDWLHGWATGLQRRAFDERPKEFTSEWLDGYCEGIKASVQPRTGPTTAPHPSTISTASLTAMSNTGSPMKAHSRRPSPAMASRSSSRLQSVENAPGMSRPPFEISTRSIDGLKQAIVAPQNENAVLTPAANGLHVSETTVNLGAWAKKPHNGPTMELPGLGYPIPQRNSTALRHGIMSEGNNDMGTKAAFDCAPEQLQPTRPALAPTLSTASVASGTIGTGGGISTTGNRISSLASIDSSLPGQWPANRVMTPSEWRYAGASQNTSITTGFFAQSQFDGTDDALLSARPATQLTTGVPGAQQRVTSDSHDRSSSRGRFREGSIDRVTSPPTSPRVMSPATSSHGTPIQRDGKKVSPRKGPSPTKVIGNLAERVGIKVTSPTPFETGDEQASPPGKRHWGMRDWMKSNKGNNV</sequence>
<feature type="compositionally biased region" description="Low complexity" evidence="1">
    <location>
        <begin position="789"/>
        <end position="800"/>
    </location>
</feature>
<dbReference type="STRING" id="692275.N1QFT1"/>
<dbReference type="OMA" id="DFFPRNT"/>
<gene>
    <name evidence="2" type="ORF">SEPMUDRAFT_120234</name>
</gene>
<dbReference type="HOGENOM" id="CLU_279797_0_0_1"/>
<feature type="region of interest" description="Disordered" evidence="1">
    <location>
        <begin position="339"/>
        <end position="368"/>
    </location>
</feature>
<feature type="region of interest" description="Disordered" evidence="1">
    <location>
        <begin position="679"/>
        <end position="700"/>
    </location>
</feature>
<dbReference type="RefSeq" id="XP_016757499.1">
    <property type="nucleotide sequence ID" value="XM_016901583.1"/>
</dbReference>
<feature type="region of interest" description="Disordered" evidence="1">
    <location>
        <begin position="752"/>
        <end position="814"/>
    </location>
</feature>
<dbReference type="OrthoDB" id="30417at2759"/>
<dbReference type="AlphaFoldDB" id="N1QFT1"/>
<accession>N1QFT1</accession>